<reference evidence="1" key="1">
    <citation type="journal article" date="2020" name="Stud. Mycol.">
        <title>101 Dothideomycetes genomes: a test case for predicting lifestyles and emergence of pathogens.</title>
        <authorList>
            <person name="Haridas S."/>
            <person name="Albert R."/>
            <person name="Binder M."/>
            <person name="Bloem J."/>
            <person name="Labutti K."/>
            <person name="Salamov A."/>
            <person name="Andreopoulos B."/>
            <person name="Baker S."/>
            <person name="Barry K."/>
            <person name="Bills G."/>
            <person name="Bluhm B."/>
            <person name="Cannon C."/>
            <person name="Castanera R."/>
            <person name="Culley D."/>
            <person name="Daum C."/>
            <person name="Ezra D."/>
            <person name="Gonzalez J."/>
            <person name="Henrissat B."/>
            <person name="Kuo A."/>
            <person name="Liang C."/>
            <person name="Lipzen A."/>
            <person name="Lutzoni F."/>
            <person name="Magnuson J."/>
            <person name="Mondo S."/>
            <person name="Nolan M."/>
            <person name="Ohm R."/>
            <person name="Pangilinan J."/>
            <person name="Park H.-J."/>
            <person name="Ramirez L."/>
            <person name="Alfaro M."/>
            <person name="Sun H."/>
            <person name="Tritt A."/>
            <person name="Yoshinaga Y."/>
            <person name="Zwiers L.-H."/>
            <person name="Turgeon B."/>
            <person name="Goodwin S."/>
            <person name="Spatafora J."/>
            <person name="Crous P."/>
            <person name="Grigoriev I."/>
        </authorList>
    </citation>
    <scope>NUCLEOTIDE SEQUENCE</scope>
    <source>
        <strain evidence="1">CBS 161.51</strain>
    </source>
</reference>
<accession>A0A6A5S3R8</accession>
<name>A0A6A5S3R8_9PLEO</name>
<gene>
    <name evidence="1" type="ORF">EJ02DRAFT_135342</name>
</gene>
<evidence type="ECO:0000313" key="1">
    <source>
        <dbReference type="EMBL" id="KAF1935275.1"/>
    </source>
</evidence>
<organism evidence="1 2">
    <name type="scientific">Clathrospora elynae</name>
    <dbReference type="NCBI Taxonomy" id="706981"/>
    <lineage>
        <taxon>Eukaryota</taxon>
        <taxon>Fungi</taxon>
        <taxon>Dikarya</taxon>
        <taxon>Ascomycota</taxon>
        <taxon>Pezizomycotina</taxon>
        <taxon>Dothideomycetes</taxon>
        <taxon>Pleosporomycetidae</taxon>
        <taxon>Pleosporales</taxon>
        <taxon>Diademaceae</taxon>
        <taxon>Clathrospora</taxon>
    </lineage>
</organism>
<keyword evidence="2" id="KW-1185">Reference proteome</keyword>
<protein>
    <submittedName>
        <fullName evidence="1">Uncharacterized protein</fullName>
    </submittedName>
</protein>
<evidence type="ECO:0000313" key="2">
    <source>
        <dbReference type="Proteomes" id="UP000800038"/>
    </source>
</evidence>
<dbReference type="EMBL" id="ML976290">
    <property type="protein sequence ID" value="KAF1935275.1"/>
    <property type="molecule type" value="Genomic_DNA"/>
</dbReference>
<dbReference type="Proteomes" id="UP000800038">
    <property type="component" value="Unassembled WGS sequence"/>
</dbReference>
<dbReference type="AlphaFoldDB" id="A0A6A5S3R8"/>
<proteinExistence type="predicted"/>
<sequence>MRPVSVFVILVESLTWKYVIFGLDKRIFREATLFWNFQPGPRACYRFFYIQRARLSWRKLRSPDFSHSSSTRVSVKRGR</sequence>